<dbReference type="GO" id="GO:0008289">
    <property type="term" value="F:lipid binding"/>
    <property type="evidence" value="ECO:0007669"/>
    <property type="project" value="InterPro"/>
</dbReference>
<dbReference type="InterPro" id="IPR036312">
    <property type="entry name" value="Bifun_inhib/LTP/seed_sf"/>
</dbReference>
<feature type="signal peptide" evidence="3">
    <location>
        <begin position="1"/>
        <end position="25"/>
    </location>
</feature>
<evidence type="ECO:0000259" key="4">
    <source>
        <dbReference type="Pfam" id="PF14368"/>
    </source>
</evidence>
<evidence type="ECO:0000256" key="2">
    <source>
        <dbReference type="ARBA" id="ARBA00023157"/>
    </source>
</evidence>
<reference evidence="5 6" key="1">
    <citation type="submission" date="2019-04" db="EMBL/GenBank/DDBJ databases">
        <title>An improved genome assembly and genetic linkage map for asparagus bean, Vigna unguiculata ssp. sesquipedialis.</title>
        <authorList>
            <person name="Xia Q."/>
            <person name="Zhang R."/>
            <person name="Dong Y."/>
        </authorList>
    </citation>
    <scope>NUCLEOTIDE SEQUENCE [LARGE SCALE GENOMIC DNA]</scope>
    <source>
        <tissue evidence="5">Leaf</tissue>
    </source>
</reference>
<sequence>MVKRVLALVMFVMAYGLAITRLSEGQMPATCDEYKPLFAPCVPYLVSQEFSTPTPSCCAGATQQLTKGNNPAALKNLCTCLDASTANLGFHFQKFIQLPTTCKIKLSYSIEKCVHS</sequence>
<dbReference type="Gene3D" id="1.10.110.10">
    <property type="entry name" value="Plant lipid-transfer and hydrophobic proteins"/>
    <property type="match status" value="1"/>
</dbReference>
<dbReference type="Pfam" id="PF14368">
    <property type="entry name" value="LTP_2"/>
    <property type="match status" value="1"/>
</dbReference>
<dbReference type="GO" id="GO:0006869">
    <property type="term" value="P:lipid transport"/>
    <property type="evidence" value="ECO:0007669"/>
    <property type="project" value="InterPro"/>
</dbReference>
<accession>A0A4D6KP17</accession>
<feature type="chain" id="PRO_5020039939" description="Bifunctional inhibitor/plant lipid transfer protein/seed storage helical domain-containing protein" evidence="3">
    <location>
        <begin position="26"/>
        <end position="116"/>
    </location>
</feature>
<dbReference type="PANTHER" id="PTHR33076">
    <property type="entry name" value="NON-SPECIFIC LIPID-TRANSFER PROTEIN 2-RELATED"/>
    <property type="match status" value="1"/>
</dbReference>
<evidence type="ECO:0000313" key="6">
    <source>
        <dbReference type="Proteomes" id="UP000501690"/>
    </source>
</evidence>
<evidence type="ECO:0000313" key="5">
    <source>
        <dbReference type="EMBL" id="QCD79418.1"/>
    </source>
</evidence>
<dbReference type="EMBL" id="CP039345">
    <property type="protein sequence ID" value="QCD79418.1"/>
    <property type="molecule type" value="Genomic_DNA"/>
</dbReference>
<dbReference type="PRINTS" id="PR00382">
    <property type="entry name" value="LIPIDTRNSFER"/>
</dbReference>
<evidence type="ECO:0000256" key="1">
    <source>
        <dbReference type="ARBA" id="ARBA00009748"/>
    </source>
</evidence>
<feature type="domain" description="Bifunctional inhibitor/plant lipid transfer protein/seed storage helical" evidence="4">
    <location>
        <begin position="20"/>
        <end position="109"/>
    </location>
</feature>
<comment type="similarity">
    <text evidence="1">Belongs to the plant LTP family.</text>
</comment>
<gene>
    <name evidence="5" type="ORF">DEO72_LG1g3059</name>
</gene>
<protein>
    <recommendedName>
        <fullName evidence="4">Bifunctional inhibitor/plant lipid transfer protein/seed storage helical domain-containing protein</fullName>
    </recommendedName>
</protein>
<proteinExistence type="inferred from homology"/>
<evidence type="ECO:0000256" key="3">
    <source>
        <dbReference type="SAM" id="SignalP"/>
    </source>
</evidence>
<dbReference type="AlphaFoldDB" id="A0A4D6KP17"/>
<keyword evidence="3" id="KW-0732">Signal</keyword>
<keyword evidence="2" id="KW-1015">Disulfide bond</keyword>
<dbReference type="InterPro" id="IPR016140">
    <property type="entry name" value="Bifunc_inhib/LTP/seed_store"/>
</dbReference>
<organism evidence="5 6">
    <name type="scientific">Vigna unguiculata</name>
    <name type="common">Cowpea</name>
    <dbReference type="NCBI Taxonomy" id="3917"/>
    <lineage>
        <taxon>Eukaryota</taxon>
        <taxon>Viridiplantae</taxon>
        <taxon>Streptophyta</taxon>
        <taxon>Embryophyta</taxon>
        <taxon>Tracheophyta</taxon>
        <taxon>Spermatophyta</taxon>
        <taxon>Magnoliopsida</taxon>
        <taxon>eudicotyledons</taxon>
        <taxon>Gunneridae</taxon>
        <taxon>Pentapetalae</taxon>
        <taxon>rosids</taxon>
        <taxon>fabids</taxon>
        <taxon>Fabales</taxon>
        <taxon>Fabaceae</taxon>
        <taxon>Papilionoideae</taxon>
        <taxon>50 kb inversion clade</taxon>
        <taxon>NPAAA clade</taxon>
        <taxon>indigoferoid/millettioid clade</taxon>
        <taxon>Phaseoleae</taxon>
        <taxon>Vigna</taxon>
    </lineage>
</organism>
<dbReference type="InterPro" id="IPR000528">
    <property type="entry name" value="Plant_nsLTP"/>
</dbReference>
<dbReference type="Proteomes" id="UP000501690">
    <property type="component" value="Linkage Group LG1"/>
</dbReference>
<dbReference type="SUPFAM" id="SSF47699">
    <property type="entry name" value="Bifunctional inhibitor/lipid-transfer protein/seed storage 2S albumin"/>
    <property type="match status" value="1"/>
</dbReference>
<keyword evidence="6" id="KW-1185">Reference proteome</keyword>
<name>A0A4D6KP17_VIGUN</name>